<evidence type="ECO:0000256" key="12">
    <source>
        <dbReference type="ARBA" id="ARBA00048934"/>
    </source>
</evidence>
<dbReference type="EMBL" id="JWZX01002253">
    <property type="protein sequence ID" value="KOO30281.1"/>
    <property type="molecule type" value="Genomic_DNA"/>
</dbReference>
<reference evidence="19" key="1">
    <citation type="journal article" date="2015" name="PLoS Genet.">
        <title>Genome Sequence and Transcriptome Analyses of Chrysochromulina tobin: Metabolic Tools for Enhanced Algal Fitness in the Prominent Order Prymnesiales (Haptophyceae).</title>
        <authorList>
            <person name="Hovde B.T."/>
            <person name="Deodato C.R."/>
            <person name="Hunsperger H.M."/>
            <person name="Ryken S.A."/>
            <person name="Yost W."/>
            <person name="Jha R.K."/>
            <person name="Patterson J."/>
            <person name="Monnat R.J. Jr."/>
            <person name="Barlow S.B."/>
            <person name="Starkenburg S.R."/>
            <person name="Cattolico R.A."/>
        </authorList>
    </citation>
    <scope>NUCLEOTIDE SEQUENCE</scope>
    <source>
        <strain evidence="19">CCMP291</strain>
    </source>
</reference>
<evidence type="ECO:0000256" key="7">
    <source>
        <dbReference type="ARBA" id="ARBA00023027"/>
    </source>
</evidence>
<dbReference type="PANTHER" id="PTHR11082">
    <property type="entry name" value="TRNA-DIHYDROURIDINE SYNTHASE"/>
    <property type="match status" value="1"/>
</dbReference>
<evidence type="ECO:0000256" key="14">
    <source>
        <dbReference type="SAM" id="Coils"/>
    </source>
</evidence>
<dbReference type="Gene3D" id="3.20.20.70">
    <property type="entry name" value="Aldolase class I"/>
    <property type="match status" value="1"/>
</dbReference>
<keyword evidence="19" id="KW-1185">Reference proteome</keyword>
<accession>A0A0M0JUB5</accession>
<keyword evidence="14" id="KW-0175">Coiled coil</keyword>
<keyword evidence="16" id="KW-0812">Transmembrane</keyword>
<feature type="coiled-coil region" evidence="14">
    <location>
        <begin position="647"/>
        <end position="674"/>
    </location>
</feature>
<dbReference type="InterPro" id="IPR035587">
    <property type="entry name" value="DUS-like_FMN-bd"/>
</dbReference>
<dbReference type="PROSITE" id="PS01136">
    <property type="entry name" value="UPF0034"/>
    <property type="match status" value="1"/>
</dbReference>
<keyword evidence="5" id="KW-0521">NADP</keyword>
<evidence type="ECO:0000256" key="3">
    <source>
        <dbReference type="ARBA" id="ARBA00022643"/>
    </source>
</evidence>
<evidence type="ECO:0000313" key="19">
    <source>
        <dbReference type="Proteomes" id="UP000037460"/>
    </source>
</evidence>
<keyword evidence="7" id="KW-0520">NAD</keyword>
<comment type="catalytic activity">
    <reaction evidence="10">
        <text>5,6-dihydrouridine(17) in tRNA + NAD(+) = uridine(17) in tRNA + NADH + H(+)</text>
        <dbReference type="Rhea" id="RHEA:53372"/>
        <dbReference type="Rhea" id="RHEA-COMP:13541"/>
        <dbReference type="Rhea" id="RHEA-COMP:13542"/>
        <dbReference type="ChEBI" id="CHEBI:15378"/>
        <dbReference type="ChEBI" id="CHEBI:57540"/>
        <dbReference type="ChEBI" id="CHEBI:57945"/>
        <dbReference type="ChEBI" id="CHEBI:65315"/>
        <dbReference type="ChEBI" id="CHEBI:74443"/>
        <dbReference type="EC" id="1.3.1.88"/>
    </reaction>
    <physiologicalReaction direction="right-to-left" evidence="10">
        <dbReference type="Rhea" id="RHEA:53374"/>
    </physiologicalReaction>
</comment>
<name>A0A0M0JUB5_9EUKA</name>
<feature type="transmembrane region" description="Helical" evidence="16">
    <location>
        <begin position="353"/>
        <end position="380"/>
    </location>
</feature>
<dbReference type="Gene3D" id="3.40.390.10">
    <property type="entry name" value="Collagenase (Catalytic Domain)"/>
    <property type="match status" value="1"/>
</dbReference>
<dbReference type="Proteomes" id="UP000037460">
    <property type="component" value="Unassembled WGS sequence"/>
</dbReference>
<comment type="cofactor">
    <cofactor evidence="1">
        <name>FMN</name>
        <dbReference type="ChEBI" id="CHEBI:58210"/>
    </cofactor>
</comment>
<evidence type="ECO:0000259" key="17">
    <source>
        <dbReference type="Pfam" id="PF01207"/>
    </source>
</evidence>
<keyword evidence="4" id="KW-0819">tRNA processing</keyword>
<dbReference type="AlphaFoldDB" id="A0A0M0JUB5"/>
<feature type="compositionally biased region" description="Pro residues" evidence="15">
    <location>
        <begin position="403"/>
        <end position="419"/>
    </location>
</feature>
<comment type="catalytic activity">
    <reaction evidence="12">
        <text>5,6-dihydrouridine(16) in tRNA + NAD(+) = uridine(16) in tRNA + NADH + H(+)</text>
        <dbReference type="Rhea" id="RHEA:53380"/>
        <dbReference type="Rhea" id="RHEA-COMP:13543"/>
        <dbReference type="Rhea" id="RHEA-COMP:13544"/>
        <dbReference type="ChEBI" id="CHEBI:15378"/>
        <dbReference type="ChEBI" id="CHEBI:57540"/>
        <dbReference type="ChEBI" id="CHEBI:57945"/>
        <dbReference type="ChEBI" id="CHEBI:65315"/>
        <dbReference type="ChEBI" id="CHEBI:74443"/>
        <dbReference type="EC" id="1.3.1.88"/>
    </reaction>
    <physiologicalReaction direction="right-to-left" evidence="12">
        <dbReference type="Rhea" id="RHEA:53382"/>
    </physiologicalReaction>
</comment>
<dbReference type="OrthoDB" id="272303at2759"/>
<comment type="similarity">
    <text evidence="8">Belongs to the Dus family. Dus1 subfamily.</text>
</comment>
<evidence type="ECO:0000256" key="2">
    <source>
        <dbReference type="ARBA" id="ARBA00022630"/>
    </source>
</evidence>
<dbReference type="EC" id="1.3.1.88" evidence="9"/>
<feature type="transmembrane region" description="Helical" evidence="16">
    <location>
        <begin position="468"/>
        <end position="492"/>
    </location>
</feature>
<feature type="region of interest" description="Disordered" evidence="15">
    <location>
        <begin position="677"/>
        <end position="697"/>
    </location>
</feature>
<feature type="domain" description="DUS-like FMN-binding" evidence="17">
    <location>
        <begin position="24"/>
        <end position="242"/>
    </location>
</feature>
<evidence type="ECO:0000256" key="10">
    <source>
        <dbReference type="ARBA" id="ARBA00047287"/>
    </source>
</evidence>
<organism evidence="18 19">
    <name type="scientific">Chrysochromulina tobinii</name>
    <dbReference type="NCBI Taxonomy" id="1460289"/>
    <lineage>
        <taxon>Eukaryota</taxon>
        <taxon>Haptista</taxon>
        <taxon>Haptophyta</taxon>
        <taxon>Prymnesiophyceae</taxon>
        <taxon>Prymnesiales</taxon>
        <taxon>Chrysochromulinaceae</taxon>
        <taxon>Chrysochromulina</taxon>
    </lineage>
</organism>
<keyword evidence="16" id="KW-0472">Membrane</keyword>
<protein>
    <recommendedName>
        <fullName evidence="9">tRNA-dihydrouridine(16/17) synthase [NAD(P)(+)]</fullName>
        <ecNumber evidence="9">1.3.1.88</ecNumber>
    </recommendedName>
</protein>
<keyword evidence="16" id="KW-1133">Transmembrane helix</keyword>
<evidence type="ECO:0000256" key="6">
    <source>
        <dbReference type="ARBA" id="ARBA00023002"/>
    </source>
</evidence>
<dbReference type="CDD" id="cd02801">
    <property type="entry name" value="DUS_like_FMN"/>
    <property type="match status" value="1"/>
</dbReference>
<keyword evidence="3" id="KW-0288">FMN</keyword>
<comment type="catalytic activity">
    <reaction evidence="11">
        <text>5,6-dihydrouridine(16) in tRNA + NADP(+) = uridine(16) in tRNA + NADPH + H(+)</text>
        <dbReference type="Rhea" id="RHEA:53376"/>
        <dbReference type="Rhea" id="RHEA-COMP:13543"/>
        <dbReference type="Rhea" id="RHEA-COMP:13544"/>
        <dbReference type="ChEBI" id="CHEBI:15378"/>
        <dbReference type="ChEBI" id="CHEBI:57783"/>
        <dbReference type="ChEBI" id="CHEBI:58349"/>
        <dbReference type="ChEBI" id="CHEBI:65315"/>
        <dbReference type="ChEBI" id="CHEBI:74443"/>
        <dbReference type="EC" id="1.3.1.88"/>
    </reaction>
    <physiologicalReaction direction="right-to-left" evidence="11">
        <dbReference type="Rhea" id="RHEA:53378"/>
    </physiologicalReaction>
</comment>
<evidence type="ECO:0000256" key="1">
    <source>
        <dbReference type="ARBA" id="ARBA00001917"/>
    </source>
</evidence>
<dbReference type="InterPro" id="IPR018517">
    <property type="entry name" value="tRNA_hU_synthase_CS"/>
</dbReference>
<gene>
    <name evidence="18" type="ORF">Ctob_006141</name>
</gene>
<feature type="transmembrane region" description="Helical" evidence="16">
    <location>
        <begin position="621"/>
        <end position="646"/>
    </location>
</feature>
<keyword evidence="6" id="KW-0560">Oxidoreductase</keyword>
<keyword evidence="2" id="KW-0285">Flavoprotein</keyword>
<sequence>MIHQDAWPEPGAGVNLLERHVDDCPLVAHFSGDDPQKLLSVAREAERCSGVVAIDLNLGCPQRSAQSGHFGAYLCDPEDRVLLLRIVSTLASSLSVPFFCKIRLLDVLDETLEFVQQLQDAGCALLAVHGRYRGSPMHRRDGPAHLDQIALIKQKLSIPVISNGNVRNGAELIQALQITGADGVMTAEGALDDPAIFSAAITLVQKNPTGEGKETTFLTCEELRDVVARAFNTWAINHRSISFKDVTDKCVDVTTTSGCEHAEIFIVSGASNNGATSTTGDQAALAITSFRQGRVWTTAGQKIADSFEITGAIMYVRAPASTKEFCWYLDSTFCFWFHKWNDSGTDVILIGRIIAGVLFILAVMAMLWCLVMTASAAFCLPKVDLGVVGQEGEDELSVKSPGRVPPSVPPSPSPSPPEPANSRMSKFNASKSFNDVLSGLGTAEGVNKYGDEEGLTCGSKRLTNVIEYVAVMPTITLLIAIFWIICAPMFYYRIFIPCWDCHGFEAAIAHEVGHVLGFHHPDQEWRHNLKAKYPMNQTSCTTPLNHVLLSNTATAATAPEHLPTESIMFSQSLFRYRTCLSADDLEGLNFLYPTCSGAFEPLDTADGPQPLCIKGRNSSGWLRFLFIVAVPFLISSTFIVLVQMCVRREQRTRRKSLEATAMRLRAQRSALVDQLKKRTMAATTRAPDGTTPRGGRMQSMMKLMGTSKNLTSTAEQAAVYVLRAGGDEKMGFVQAYDPKTSVYTIKLDGSGIIMQAPGAKLRPAGPQLGQTVLVSRSNGDEKKAVIDAFDPATNKYTVTFAGSGLSVVVAADKVRSMRVSMAKRQASRANVLDAELAAQREQAKAMEAAQKAKQQLAAARANMDQAERTRLKAAELAAILAVAEEEDRKIEREATKDRRAKVSFGAGNMGVSGYWSANKEPTPACAKPKVRPKTERKANPKDELEAAMTDLAVNA</sequence>
<evidence type="ECO:0000256" key="15">
    <source>
        <dbReference type="SAM" id="MobiDB-lite"/>
    </source>
</evidence>
<evidence type="ECO:0000256" key="4">
    <source>
        <dbReference type="ARBA" id="ARBA00022694"/>
    </source>
</evidence>
<evidence type="ECO:0000256" key="8">
    <source>
        <dbReference type="ARBA" id="ARBA00038313"/>
    </source>
</evidence>
<comment type="caution">
    <text evidence="18">The sequence shown here is derived from an EMBL/GenBank/DDBJ whole genome shotgun (WGS) entry which is preliminary data.</text>
</comment>
<dbReference type="InterPro" id="IPR024079">
    <property type="entry name" value="MetalloPept_cat_dom_sf"/>
</dbReference>
<proteinExistence type="inferred from homology"/>
<dbReference type="GO" id="GO:0008237">
    <property type="term" value="F:metallopeptidase activity"/>
    <property type="evidence" value="ECO:0007669"/>
    <property type="project" value="InterPro"/>
</dbReference>
<evidence type="ECO:0000256" key="13">
    <source>
        <dbReference type="ARBA" id="ARBA00049467"/>
    </source>
</evidence>
<dbReference type="SUPFAM" id="SSF55486">
    <property type="entry name" value="Metalloproteases ('zincins'), catalytic domain"/>
    <property type="match status" value="1"/>
</dbReference>
<evidence type="ECO:0000256" key="16">
    <source>
        <dbReference type="SAM" id="Phobius"/>
    </source>
</evidence>
<feature type="coiled-coil region" evidence="14">
    <location>
        <begin position="829"/>
        <end position="893"/>
    </location>
</feature>
<dbReference type="InterPro" id="IPR013785">
    <property type="entry name" value="Aldolase_TIM"/>
</dbReference>
<comment type="catalytic activity">
    <reaction evidence="13">
        <text>5,6-dihydrouridine(17) in tRNA + NADP(+) = uridine(17) in tRNA + NADPH + H(+)</text>
        <dbReference type="Rhea" id="RHEA:53368"/>
        <dbReference type="Rhea" id="RHEA-COMP:13541"/>
        <dbReference type="Rhea" id="RHEA-COMP:13542"/>
        <dbReference type="ChEBI" id="CHEBI:15378"/>
        <dbReference type="ChEBI" id="CHEBI:57783"/>
        <dbReference type="ChEBI" id="CHEBI:58349"/>
        <dbReference type="ChEBI" id="CHEBI:65315"/>
        <dbReference type="ChEBI" id="CHEBI:74443"/>
        <dbReference type="EC" id="1.3.1.88"/>
    </reaction>
    <physiologicalReaction direction="right-to-left" evidence="13">
        <dbReference type="Rhea" id="RHEA:53370"/>
    </physiologicalReaction>
</comment>
<evidence type="ECO:0000313" key="18">
    <source>
        <dbReference type="EMBL" id="KOO30281.1"/>
    </source>
</evidence>
<evidence type="ECO:0000256" key="11">
    <source>
        <dbReference type="ARBA" id="ARBA00047652"/>
    </source>
</evidence>
<evidence type="ECO:0000256" key="5">
    <source>
        <dbReference type="ARBA" id="ARBA00022857"/>
    </source>
</evidence>
<dbReference type="Pfam" id="PF01207">
    <property type="entry name" value="Dus"/>
    <property type="match status" value="1"/>
</dbReference>
<evidence type="ECO:0000256" key="9">
    <source>
        <dbReference type="ARBA" id="ARBA00038890"/>
    </source>
</evidence>
<dbReference type="PANTHER" id="PTHR11082:SF5">
    <property type="entry name" value="TRNA-DIHYDROURIDINE(16_17) SYNTHASE [NAD(P)(+)]-LIKE"/>
    <property type="match status" value="1"/>
</dbReference>
<feature type="region of interest" description="Disordered" evidence="15">
    <location>
        <begin position="912"/>
        <end position="955"/>
    </location>
</feature>
<feature type="compositionally biased region" description="Basic and acidic residues" evidence="15">
    <location>
        <begin position="932"/>
        <end position="944"/>
    </location>
</feature>
<feature type="region of interest" description="Disordered" evidence="15">
    <location>
        <begin position="396"/>
        <end position="423"/>
    </location>
</feature>
<dbReference type="GO" id="GO:0050660">
    <property type="term" value="F:flavin adenine dinucleotide binding"/>
    <property type="evidence" value="ECO:0007669"/>
    <property type="project" value="InterPro"/>
</dbReference>
<dbReference type="GO" id="GO:0017150">
    <property type="term" value="F:tRNA dihydrouridine synthase activity"/>
    <property type="evidence" value="ECO:0007669"/>
    <property type="project" value="InterPro"/>
</dbReference>
<dbReference type="SUPFAM" id="SSF51395">
    <property type="entry name" value="FMN-linked oxidoreductases"/>
    <property type="match status" value="1"/>
</dbReference>